<keyword evidence="2" id="KW-1003">Cell membrane</keyword>
<evidence type="ECO:0000313" key="10">
    <source>
        <dbReference type="Proteomes" id="UP001302349"/>
    </source>
</evidence>
<feature type="domain" description="ABC3 transporter permease C-terminal" evidence="7">
    <location>
        <begin position="734"/>
        <end position="848"/>
    </location>
</feature>
<gene>
    <name evidence="9" type="ORF">RT717_02725</name>
</gene>
<feature type="transmembrane region" description="Helical" evidence="6">
    <location>
        <begin position="816"/>
        <end position="838"/>
    </location>
</feature>
<dbReference type="PANTHER" id="PTHR30572:SF18">
    <property type="entry name" value="ABC-TYPE MACROLIDE FAMILY EXPORT SYSTEM PERMEASE COMPONENT 2"/>
    <property type="match status" value="1"/>
</dbReference>
<evidence type="ECO:0000259" key="8">
    <source>
        <dbReference type="Pfam" id="PF12704"/>
    </source>
</evidence>
<dbReference type="InterPro" id="IPR003838">
    <property type="entry name" value="ABC3_permease_C"/>
</dbReference>
<evidence type="ECO:0000256" key="5">
    <source>
        <dbReference type="ARBA" id="ARBA00023136"/>
    </source>
</evidence>
<evidence type="ECO:0000256" key="4">
    <source>
        <dbReference type="ARBA" id="ARBA00022989"/>
    </source>
</evidence>
<keyword evidence="4 6" id="KW-1133">Transmembrane helix</keyword>
<feature type="transmembrane region" description="Helical" evidence="6">
    <location>
        <begin position="768"/>
        <end position="796"/>
    </location>
</feature>
<dbReference type="PANTHER" id="PTHR30572">
    <property type="entry name" value="MEMBRANE COMPONENT OF TRANSPORTER-RELATED"/>
    <property type="match status" value="1"/>
</dbReference>
<dbReference type="InterPro" id="IPR050250">
    <property type="entry name" value="Macrolide_Exporter_MacB"/>
</dbReference>
<feature type="transmembrane region" description="Helical" evidence="6">
    <location>
        <begin position="350"/>
        <end position="375"/>
    </location>
</feature>
<evidence type="ECO:0000259" key="7">
    <source>
        <dbReference type="Pfam" id="PF02687"/>
    </source>
</evidence>
<feature type="domain" description="MacB-like periplasmic core" evidence="8">
    <location>
        <begin position="96"/>
        <end position="310"/>
    </location>
</feature>
<feature type="transmembrane region" description="Helical" evidence="6">
    <location>
        <begin position="488"/>
        <end position="513"/>
    </location>
</feature>
<keyword evidence="3 6" id="KW-0812">Transmembrane</keyword>
<dbReference type="NCBIfam" id="NF038404">
    <property type="entry name" value="perm_prefix_2"/>
    <property type="match status" value="1"/>
</dbReference>
<comment type="subcellular location">
    <subcellularLocation>
        <location evidence="1">Cell membrane</location>
        <topology evidence="1">Multi-pass membrane protein</topology>
    </subcellularLocation>
</comment>
<dbReference type="InterPro" id="IPR025857">
    <property type="entry name" value="MacB_PCD"/>
</dbReference>
<organism evidence="9 10">
    <name type="scientific">Imperialibacter roseus</name>
    <dbReference type="NCBI Taxonomy" id="1324217"/>
    <lineage>
        <taxon>Bacteria</taxon>
        <taxon>Pseudomonadati</taxon>
        <taxon>Bacteroidota</taxon>
        <taxon>Cytophagia</taxon>
        <taxon>Cytophagales</taxon>
        <taxon>Flammeovirgaceae</taxon>
        <taxon>Imperialibacter</taxon>
    </lineage>
</organism>
<keyword evidence="5 6" id="KW-0472">Membrane</keyword>
<sequence>MSNRKIHPPRLADRFLRWFCSDEVLETLQGDLYELYEKRREKKGEFLADIYYAFDVLSALRPFALEKKRSNSNYTTMFHHYLTISWRNLRVNRLYSLLNISGLAVGLACGILILLWISHELSYDTFHRNQANIYQLMRHEVMSGEYFTGDVTPAPLGPSLKSGMPEVLYATRTLGAGKQLVNAGHENTYEAVLYADPDFFNIMTFPSVTGNAIEALNSPGSVVITERTAKKLFEHADPIGKAITVNNTDEFLVAAVIRDVPTNSSIRFDIVIPFSTYEQNRHLKWDNNSFQTWILLAPATNLLAFNEKIDGMVEEHLDNEEVHLFAFPLERLHLYNHFANGRPDGGKIDFVYLVGALGVFILLLACVNFMNLATARSERRAKEVGIRKVIGAQRRIIVGQFLTEAMMITFFGLFLSVIAVKLVLPSFNELTGKDLSMSLANWRLWSSVLLLGWTTGMLAGSYPAFFLSGFKPVQAIAGLGNTVKGASIFRRVLVTFQFFVSIFLIISTIVIYVQLEHIQGRPLGYDQETLIELPMRGDMGKAFEVFKNDLLQLQGVTGVSAGGDNLIKVGGGVTGFQWPGKGPDEDFPVNITSVHYDWIKTTGLTMAEGRDFSPEYGTDSLACLINETAVRRMRLEQPVGTHLGEKSYIVGVVKDFVFNDPTSDPEPLVIYLGTNQIRHIFIRFENDHDWQQRLGQIEQIFEGYFPAYPFEVHFTKDEYQKRFEVIRSMRGIAILFSGLAIFIACLGLIGLSAYVAERRKKEVGIRKVLGATISNISIALSLDFLKPVFLSFLLAAPLAGWLLDTGLDNIDYRIELSWWIFALAGGVAFTLACLMVSYHAIKASTANPVESLRRE</sequence>
<dbReference type="Proteomes" id="UP001302349">
    <property type="component" value="Chromosome"/>
</dbReference>
<dbReference type="EMBL" id="CP136051">
    <property type="protein sequence ID" value="WOK07534.1"/>
    <property type="molecule type" value="Genomic_DNA"/>
</dbReference>
<evidence type="ECO:0000256" key="3">
    <source>
        <dbReference type="ARBA" id="ARBA00022692"/>
    </source>
</evidence>
<proteinExistence type="predicted"/>
<feature type="transmembrane region" description="Helical" evidence="6">
    <location>
        <begin position="94"/>
        <end position="117"/>
    </location>
</feature>
<dbReference type="Pfam" id="PF12704">
    <property type="entry name" value="MacB_PCD"/>
    <property type="match status" value="1"/>
</dbReference>
<evidence type="ECO:0000256" key="6">
    <source>
        <dbReference type="SAM" id="Phobius"/>
    </source>
</evidence>
<keyword evidence="10" id="KW-1185">Reference proteome</keyword>
<dbReference type="RefSeq" id="WP_317490210.1">
    <property type="nucleotide sequence ID" value="NZ_CP136051.1"/>
</dbReference>
<name>A0ABZ0IRB1_9BACT</name>
<protein>
    <submittedName>
        <fullName evidence="9">ABC transporter permease</fullName>
    </submittedName>
</protein>
<feature type="transmembrane region" description="Helical" evidence="6">
    <location>
        <begin position="732"/>
        <end position="756"/>
    </location>
</feature>
<evidence type="ECO:0000256" key="1">
    <source>
        <dbReference type="ARBA" id="ARBA00004651"/>
    </source>
</evidence>
<reference evidence="9 10" key="1">
    <citation type="journal article" date="2023" name="Microbiol. Resour. Announc.">
        <title>Complete Genome Sequence of Imperialibacter roseus strain P4T.</title>
        <authorList>
            <person name="Tizabi D.R."/>
            <person name="Bachvaroff T."/>
            <person name="Hill R.T."/>
        </authorList>
    </citation>
    <scope>NUCLEOTIDE SEQUENCE [LARGE SCALE GENOMIC DNA]</scope>
    <source>
        <strain evidence="9 10">P4T</strain>
    </source>
</reference>
<accession>A0ABZ0IRB1</accession>
<feature type="transmembrane region" description="Helical" evidence="6">
    <location>
        <begin position="396"/>
        <end position="424"/>
    </location>
</feature>
<dbReference type="InterPro" id="IPR047699">
    <property type="entry name" value="Permease_put_prefix"/>
</dbReference>
<evidence type="ECO:0000313" key="9">
    <source>
        <dbReference type="EMBL" id="WOK07534.1"/>
    </source>
</evidence>
<feature type="transmembrane region" description="Helical" evidence="6">
    <location>
        <begin position="444"/>
        <end position="467"/>
    </location>
</feature>
<evidence type="ECO:0000256" key="2">
    <source>
        <dbReference type="ARBA" id="ARBA00022475"/>
    </source>
</evidence>
<feature type="domain" description="ABC3 transporter permease C-terminal" evidence="7">
    <location>
        <begin position="357"/>
        <end position="469"/>
    </location>
</feature>
<dbReference type="Pfam" id="PF02687">
    <property type="entry name" value="FtsX"/>
    <property type="match status" value="2"/>
</dbReference>